<feature type="compositionally biased region" description="Polar residues" evidence="1">
    <location>
        <begin position="154"/>
        <end position="167"/>
    </location>
</feature>
<dbReference type="Pfam" id="PF00004">
    <property type="entry name" value="AAA"/>
    <property type="match status" value="1"/>
</dbReference>
<feature type="region of interest" description="Disordered" evidence="1">
    <location>
        <begin position="1008"/>
        <end position="1032"/>
    </location>
</feature>
<reference evidence="3 4" key="1">
    <citation type="submission" date="2023-08" db="EMBL/GenBank/DDBJ databases">
        <title>Black Yeasts Isolated from many extreme environments.</title>
        <authorList>
            <person name="Coleine C."/>
            <person name="Stajich J.E."/>
            <person name="Selbmann L."/>
        </authorList>
    </citation>
    <scope>NUCLEOTIDE SEQUENCE [LARGE SCALE GENOMIC DNA]</scope>
    <source>
        <strain evidence="3 4">CCFEE 5792</strain>
    </source>
</reference>
<dbReference type="InterPro" id="IPR003593">
    <property type="entry name" value="AAA+_ATPase"/>
</dbReference>
<dbReference type="GO" id="GO:0005524">
    <property type="term" value="F:ATP binding"/>
    <property type="evidence" value="ECO:0007669"/>
    <property type="project" value="InterPro"/>
</dbReference>
<feature type="region of interest" description="Disordered" evidence="1">
    <location>
        <begin position="1"/>
        <end position="28"/>
    </location>
</feature>
<feature type="region of interest" description="Disordered" evidence="1">
    <location>
        <begin position="634"/>
        <end position="658"/>
    </location>
</feature>
<feature type="region of interest" description="Disordered" evidence="1">
    <location>
        <begin position="1072"/>
        <end position="1092"/>
    </location>
</feature>
<feature type="compositionally biased region" description="Polar residues" evidence="1">
    <location>
        <begin position="65"/>
        <end position="76"/>
    </location>
</feature>
<feature type="compositionally biased region" description="Basic and acidic residues" evidence="1">
    <location>
        <begin position="1"/>
        <end position="16"/>
    </location>
</feature>
<protein>
    <recommendedName>
        <fullName evidence="2">AAA+ ATPase domain-containing protein</fullName>
    </recommendedName>
</protein>
<dbReference type="SUPFAM" id="SSF52540">
    <property type="entry name" value="P-loop containing nucleoside triphosphate hydrolases"/>
    <property type="match status" value="1"/>
</dbReference>
<dbReference type="GO" id="GO:0016887">
    <property type="term" value="F:ATP hydrolysis activity"/>
    <property type="evidence" value="ECO:0007669"/>
    <property type="project" value="InterPro"/>
</dbReference>
<feature type="region of interest" description="Disordered" evidence="1">
    <location>
        <begin position="43"/>
        <end position="76"/>
    </location>
</feature>
<accession>A0AAV9MVR6</accession>
<dbReference type="GO" id="GO:0003677">
    <property type="term" value="F:DNA binding"/>
    <property type="evidence" value="ECO:0007669"/>
    <property type="project" value="TreeGrafter"/>
</dbReference>
<feature type="compositionally biased region" description="Low complexity" evidence="1">
    <location>
        <begin position="638"/>
        <end position="647"/>
    </location>
</feature>
<evidence type="ECO:0000259" key="2">
    <source>
        <dbReference type="SMART" id="SM00382"/>
    </source>
</evidence>
<feature type="compositionally biased region" description="Basic residues" evidence="1">
    <location>
        <begin position="251"/>
        <end position="260"/>
    </location>
</feature>
<dbReference type="AlphaFoldDB" id="A0AAV9MVR6"/>
<comment type="caution">
    <text evidence="3">The sequence shown here is derived from an EMBL/GenBank/DDBJ whole genome shotgun (WGS) entry which is preliminary data.</text>
</comment>
<feature type="region of interest" description="Disordered" evidence="1">
    <location>
        <begin position="534"/>
        <end position="557"/>
    </location>
</feature>
<feature type="region of interest" description="Disordered" evidence="1">
    <location>
        <begin position="240"/>
        <end position="260"/>
    </location>
</feature>
<keyword evidence="4" id="KW-1185">Reference proteome</keyword>
<dbReference type="GeneID" id="89978781"/>
<dbReference type="GO" id="GO:0005634">
    <property type="term" value="C:nucleus"/>
    <property type="evidence" value="ECO:0007669"/>
    <property type="project" value="TreeGrafter"/>
</dbReference>
<dbReference type="Gene3D" id="3.40.50.300">
    <property type="entry name" value="P-loop containing nucleotide triphosphate hydrolases"/>
    <property type="match status" value="1"/>
</dbReference>
<dbReference type="PANTHER" id="PTHR23389:SF21">
    <property type="entry name" value="ATPASE FAMILY AAA DOMAIN-CONTAINING PROTEIN 5"/>
    <property type="match status" value="1"/>
</dbReference>
<proteinExistence type="predicted"/>
<feature type="region of interest" description="Disordered" evidence="1">
    <location>
        <begin position="127"/>
        <end position="224"/>
    </location>
</feature>
<dbReference type="InterPro" id="IPR027417">
    <property type="entry name" value="P-loop_NTPase"/>
</dbReference>
<evidence type="ECO:0000256" key="1">
    <source>
        <dbReference type="SAM" id="MobiDB-lite"/>
    </source>
</evidence>
<dbReference type="EMBL" id="JAVRRD010000046">
    <property type="protein sequence ID" value="KAK5044611.1"/>
    <property type="molecule type" value="Genomic_DNA"/>
</dbReference>
<evidence type="ECO:0000313" key="4">
    <source>
        <dbReference type="Proteomes" id="UP001358417"/>
    </source>
</evidence>
<evidence type="ECO:0000313" key="3">
    <source>
        <dbReference type="EMBL" id="KAK5044611.1"/>
    </source>
</evidence>
<dbReference type="Proteomes" id="UP001358417">
    <property type="component" value="Unassembled WGS sequence"/>
</dbReference>
<gene>
    <name evidence="3" type="ORF">LTR84_010625</name>
</gene>
<dbReference type="SMART" id="SM00382">
    <property type="entry name" value="AAA"/>
    <property type="match status" value="1"/>
</dbReference>
<feature type="compositionally biased region" description="Low complexity" evidence="1">
    <location>
        <begin position="129"/>
        <end position="141"/>
    </location>
</feature>
<name>A0AAV9MVR6_9EURO</name>
<feature type="compositionally biased region" description="Polar residues" evidence="1">
    <location>
        <begin position="175"/>
        <end position="197"/>
    </location>
</feature>
<sequence length="1092" mass="120347">MHPFFRKERTDHDSDTHSPSQAAGPLSIDGALEEKTTIAEAMNPDNMVDRSQSHPTVSPEKSRTVALSSRSSWNPTQPVKYTYHENIYHDIMPDNAGTKRRKTSQGHEYVVPVAENTLTGSETWHEQLTRAASSTASRQTSEQGQIHDGFDSQPIGTSQDPSNASESTTERSVDLETQQHLNLHQSLTSLPHPSQSPSEKDPIIDPSLTSPTTAPDSAMDTPRNKSVRLGAIGKLINSPKHAQKTSPAMRNTKRTKTPSRARKVEMKNGKFVSSLRITLPYASPDTGKKINEILSFKTLSLNQSSTQTLRETKKASSAGTKIVHPFFLNKPLTPMVSRAASEAASACPVSEDESRVILKAPTPWKDIIFGSRNTSQKSLPGLDPIWPPNALHNIQPEERLWLPSKTIPQATIKSKSKHIVPSVDCAEDVLSTFGGQLRRDLIQPPDSVHLPTRLIMSGKSLFESLTLDSLVKPVANMLQSRIESKPTAFDQGRASGPCLWPQAYAPERWEEVLQPQAYVLHDWLRTLEVHNVQSGNTQSKPKIAMQKKRRKRKTDELDDFIAHSDDDADNDSLSPKNAILLTGPSGCGKTASVYAVAQQLGFEIFEIYPGMRRNARDIMDQVGDMTKNHLVQRTTGISSRRSSVSASDNESCPALPVNLPPNQQTMAAFMGNGTKNKKPGLAGVEANKGGKAKSQKQSLILFEEVDILFEEDKGFWSAVQTLIQASKRPVILTCNDPTSVPVDDLNLYATLEYENPSTEVAVQYLRSVAASEGHLLSSQAIQNLYVSKGYDLRASLTELNFWCQMTVGSQLGGIDWMMPYNERHATSFPGSITRIVSKDTFISGHDLLPTETRNSDDLIGFAMEHLGMSALDWVDQDVERSQHATVLQRLDDLFSLCEARSSMDVLDDTISPLLAAKIKQNSPSTTRIRPREQLVERHLAPRRLQLSSRDILEIFGSLTEENRIGLPQPPGRKAPSLDSSAVSVATEIAPYIRQIVLYDQRLAVLRNDLDGGSQSSSNKRQRRTRAARAALEGGTIASTRRDRWFTDALDLDAVLSTAGGWPQAQLLQPQESIGETESLGTPSSTASVHSFE</sequence>
<dbReference type="PANTHER" id="PTHR23389">
    <property type="entry name" value="CHROMOSOME TRANSMISSION FIDELITY FACTOR 18"/>
    <property type="match status" value="1"/>
</dbReference>
<feature type="domain" description="AAA+ ATPase" evidence="2">
    <location>
        <begin position="575"/>
        <end position="757"/>
    </location>
</feature>
<dbReference type="RefSeq" id="XP_064700267.1">
    <property type="nucleotide sequence ID" value="XM_064854160.1"/>
</dbReference>
<dbReference type="InterPro" id="IPR003959">
    <property type="entry name" value="ATPase_AAA_core"/>
</dbReference>
<organism evidence="3 4">
    <name type="scientific">Exophiala bonariae</name>
    <dbReference type="NCBI Taxonomy" id="1690606"/>
    <lineage>
        <taxon>Eukaryota</taxon>
        <taxon>Fungi</taxon>
        <taxon>Dikarya</taxon>
        <taxon>Ascomycota</taxon>
        <taxon>Pezizomycotina</taxon>
        <taxon>Eurotiomycetes</taxon>
        <taxon>Chaetothyriomycetidae</taxon>
        <taxon>Chaetothyriales</taxon>
        <taxon>Herpotrichiellaceae</taxon>
        <taxon>Exophiala</taxon>
    </lineage>
</organism>